<sequence length="155" mass="17010">MADDLTAHLSLLADVVKETGHPVLAAYIADSDYGRLAGSSPNSGLWHTWLDRRTAYAFERDHQVMAGLPKAAAVAHAQGLIQTTGLRPTEAARRVASWATDAGYHASATSIRQIIDLRRPPGISAWLRLPWARFVFAEEMFFAILDHLGVPRRPA</sequence>
<protein>
    <recommendedName>
        <fullName evidence="3">Transposase</fullName>
    </recommendedName>
</protein>
<evidence type="ECO:0000313" key="2">
    <source>
        <dbReference type="Proteomes" id="UP001595912"/>
    </source>
</evidence>
<gene>
    <name evidence="1" type="ORF">ACFPIJ_11625</name>
</gene>
<dbReference type="EMBL" id="JBHSIU010000011">
    <property type="protein sequence ID" value="MFC4998483.1"/>
    <property type="molecule type" value="Genomic_DNA"/>
</dbReference>
<dbReference type="Proteomes" id="UP001595912">
    <property type="component" value="Unassembled WGS sequence"/>
</dbReference>
<proteinExistence type="predicted"/>
<reference evidence="2" key="1">
    <citation type="journal article" date="2019" name="Int. J. Syst. Evol. Microbiol.">
        <title>The Global Catalogue of Microorganisms (GCM) 10K type strain sequencing project: providing services to taxonomists for standard genome sequencing and annotation.</title>
        <authorList>
            <consortium name="The Broad Institute Genomics Platform"/>
            <consortium name="The Broad Institute Genome Sequencing Center for Infectious Disease"/>
            <person name="Wu L."/>
            <person name="Ma J."/>
        </authorList>
    </citation>
    <scope>NUCLEOTIDE SEQUENCE [LARGE SCALE GENOMIC DNA]</scope>
    <source>
        <strain evidence="2">CGMCC 4.7152</strain>
    </source>
</reference>
<name>A0ABV9VQA3_9ACTN</name>
<evidence type="ECO:0008006" key="3">
    <source>
        <dbReference type="Google" id="ProtNLM"/>
    </source>
</evidence>
<keyword evidence="2" id="KW-1185">Reference proteome</keyword>
<evidence type="ECO:0000313" key="1">
    <source>
        <dbReference type="EMBL" id="MFC4998483.1"/>
    </source>
</evidence>
<organism evidence="1 2">
    <name type="scientific">Dactylosporangium cerinum</name>
    <dbReference type="NCBI Taxonomy" id="1434730"/>
    <lineage>
        <taxon>Bacteria</taxon>
        <taxon>Bacillati</taxon>
        <taxon>Actinomycetota</taxon>
        <taxon>Actinomycetes</taxon>
        <taxon>Micromonosporales</taxon>
        <taxon>Micromonosporaceae</taxon>
        <taxon>Dactylosporangium</taxon>
    </lineage>
</organism>
<comment type="caution">
    <text evidence="1">The sequence shown here is derived from an EMBL/GenBank/DDBJ whole genome shotgun (WGS) entry which is preliminary data.</text>
</comment>
<accession>A0ABV9VQA3</accession>
<dbReference type="RefSeq" id="WP_380114730.1">
    <property type="nucleotide sequence ID" value="NZ_JBHSIU010000011.1"/>
</dbReference>